<dbReference type="SUPFAM" id="SSF111369">
    <property type="entry name" value="HlyD-like secretion proteins"/>
    <property type="match status" value="1"/>
</dbReference>
<dbReference type="SUPFAM" id="SSF55781">
    <property type="entry name" value="GAF domain-like"/>
    <property type="match status" value="1"/>
</dbReference>
<evidence type="ECO:0000259" key="4">
    <source>
        <dbReference type="Pfam" id="PF01590"/>
    </source>
</evidence>
<keyword evidence="3" id="KW-0472">Membrane</keyword>
<reference evidence="5 6" key="1">
    <citation type="submission" date="2017-05" db="EMBL/GenBank/DDBJ databases">
        <authorList>
            <person name="Varghese N."/>
            <person name="Submissions S."/>
        </authorList>
    </citation>
    <scope>NUCLEOTIDE SEQUENCE [LARGE SCALE GENOMIC DNA]</scope>
    <source>
        <strain evidence="5 6">CGMCC 1.7287</strain>
    </source>
</reference>
<keyword evidence="3" id="KW-1133">Transmembrane helix</keyword>
<dbReference type="Gene3D" id="1.10.287.470">
    <property type="entry name" value="Helix hairpin bin"/>
    <property type="match status" value="1"/>
</dbReference>
<dbReference type="Gene3D" id="2.40.30.170">
    <property type="match status" value="1"/>
</dbReference>
<feature type="transmembrane region" description="Helical" evidence="3">
    <location>
        <begin position="335"/>
        <end position="359"/>
    </location>
</feature>
<gene>
    <name evidence="5" type="ORF">SAMN04487964_1173</name>
</gene>
<dbReference type="InterPro" id="IPR029016">
    <property type="entry name" value="GAF-like_dom_sf"/>
</dbReference>
<evidence type="ECO:0000256" key="2">
    <source>
        <dbReference type="ARBA" id="ARBA00023054"/>
    </source>
</evidence>
<dbReference type="InterPro" id="IPR050465">
    <property type="entry name" value="UPF0194_transport"/>
</dbReference>
<comment type="caution">
    <text evidence="5">The sequence shown here is derived from an EMBL/GenBank/DDBJ whole genome shotgun (WGS) entry which is preliminary data.</text>
</comment>
<keyword evidence="3" id="KW-0812">Transmembrane</keyword>
<evidence type="ECO:0000256" key="1">
    <source>
        <dbReference type="ARBA" id="ARBA00004196"/>
    </source>
</evidence>
<name>A0ABY1S411_9GAMM</name>
<dbReference type="PANTHER" id="PTHR32347:SF23">
    <property type="entry name" value="BLL5650 PROTEIN"/>
    <property type="match status" value="1"/>
</dbReference>
<dbReference type="Gene3D" id="3.30.450.40">
    <property type="match status" value="1"/>
</dbReference>
<keyword evidence="6" id="KW-1185">Reference proteome</keyword>
<protein>
    <submittedName>
        <fullName evidence="5">Multidrug efflux pump subunit AcrA (Membrane-fusion protein)</fullName>
    </submittedName>
</protein>
<dbReference type="Proteomes" id="UP001159257">
    <property type="component" value="Unassembled WGS sequence"/>
</dbReference>
<dbReference type="Pfam" id="PF01590">
    <property type="entry name" value="GAF"/>
    <property type="match status" value="1"/>
</dbReference>
<sequence>MKNDSVKSSSDTPNPEKYMHWFRLLHEESDPVFFSAWFNLLNDGLGGIQEGVLVLGPANTGPFEPKASWPYKTPCSAALMAAAEQAMELCRPVMQRAGAHLLFAMPVVHNNDLLGVLAISPNSPGLSIQQKNWIQWGLGWLLGHGSVQAGASDGELNERLILLLELLMSSLDSDDLEQAVQTVLSQASVSLNCDRIALGFAHRQGVKLFSLANVAEFSRKIDLVQDLEAAMVEAVDQGEAVAWPGDQDSLVIRDAHRALAERQGNHTLLSIPFIRDREQYGVLTFEWAEEPETDNIELATAVAPILGQVLLKGRNQDHGWLDHTRRLLATPFKRVFGAGYLGTKMLAMGALALVLFFSLAEGEFRIDSDARLEGALNRSLAAPFDAYLEQAILRAGQVVKAGDLLAKLDDRDMRLELAKLESQEAQYTRQLQLAQASWDSAQAGVISAQLAQVQAQLTLVRTMLQRTEIRAPFDALITSGDLSQDLGLPISKGQVLFELAPLADYRLVLDVPEADIGYLQVGQRGELVLKAFPDQPAHFEVSLITPLAEARDGQNLFRVEAQLDAFTEGMRPGLEGVGKVSVDERKLIWIWTRELRHWLSLSLWKWFGV</sequence>
<comment type="subcellular location">
    <subcellularLocation>
        <location evidence="1">Cell envelope</location>
    </subcellularLocation>
</comment>
<feature type="domain" description="GAF" evidence="4">
    <location>
        <begin position="175"/>
        <end position="308"/>
    </location>
</feature>
<evidence type="ECO:0000256" key="3">
    <source>
        <dbReference type="SAM" id="Phobius"/>
    </source>
</evidence>
<dbReference type="InterPro" id="IPR003018">
    <property type="entry name" value="GAF"/>
</dbReference>
<keyword evidence="2" id="KW-0175">Coiled coil</keyword>
<dbReference type="Gene3D" id="2.40.50.100">
    <property type="match status" value="1"/>
</dbReference>
<proteinExistence type="predicted"/>
<organism evidence="5 6">
    <name type="scientific">Marinobacterium sediminicola</name>
    <dbReference type="NCBI Taxonomy" id="518898"/>
    <lineage>
        <taxon>Bacteria</taxon>
        <taxon>Pseudomonadati</taxon>
        <taxon>Pseudomonadota</taxon>
        <taxon>Gammaproteobacteria</taxon>
        <taxon>Oceanospirillales</taxon>
        <taxon>Oceanospirillaceae</taxon>
        <taxon>Marinobacterium</taxon>
    </lineage>
</organism>
<accession>A0ABY1S411</accession>
<evidence type="ECO:0000313" key="5">
    <source>
        <dbReference type="EMBL" id="SMR77750.1"/>
    </source>
</evidence>
<evidence type="ECO:0000313" key="6">
    <source>
        <dbReference type="Proteomes" id="UP001159257"/>
    </source>
</evidence>
<dbReference type="EMBL" id="FXWV01000017">
    <property type="protein sequence ID" value="SMR77750.1"/>
    <property type="molecule type" value="Genomic_DNA"/>
</dbReference>
<dbReference type="PANTHER" id="PTHR32347">
    <property type="entry name" value="EFFLUX SYSTEM COMPONENT YKNX-RELATED"/>
    <property type="match status" value="1"/>
</dbReference>